<protein>
    <submittedName>
        <fullName evidence="3">DNA-binding transcriptional LysR family regulator</fullName>
    </submittedName>
</protein>
<evidence type="ECO:0000259" key="2">
    <source>
        <dbReference type="Pfam" id="PF03466"/>
    </source>
</evidence>
<dbReference type="InterPro" id="IPR005119">
    <property type="entry name" value="LysR_subst-bd"/>
</dbReference>
<dbReference type="PANTHER" id="PTHR30537:SF5">
    <property type="entry name" value="HTH-TYPE TRANSCRIPTIONAL ACTIVATOR TTDR-RELATED"/>
    <property type="match status" value="1"/>
</dbReference>
<dbReference type="PANTHER" id="PTHR30537">
    <property type="entry name" value="HTH-TYPE TRANSCRIPTIONAL REGULATOR"/>
    <property type="match status" value="1"/>
</dbReference>
<keyword evidence="3" id="KW-0238">DNA-binding</keyword>
<dbReference type="InterPro" id="IPR058163">
    <property type="entry name" value="LysR-type_TF_proteobact-type"/>
</dbReference>
<organism evidence="3 4">
    <name type="scientific">Rhodoferax ferrireducens</name>
    <dbReference type="NCBI Taxonomy" id="192843"/>
    <lineage>
        <taxon>Bacteria</taxon>
        <taxon>Pseudomonadati</taxon>
        <taxon>Pseudomonadota</taxon>
        <taxon>Betaproteobacteria</taxon>
        <taxon>Burkholderiales</taxon>
        <taxon>Comamonadaceae</taxon>
        <taxon>Rhodoferax</taxon>
    </lineage>
</organism>
<proteinExistence type="inferred from homology"/>
<comment type="caution">
    <text evidence="3">The sequence shown here is derived from an EMBL/GenBank/DDBJ whole genome shotgun (WGS) entry which is preliminary data.</text>
</comment>
<dbReference type="SUPFAM" id="SSF53850">
    <property type="entry name" value="Periplasmic binding protein-like II"/>
    <property type="match status" value="1"/>
</dbReference>
<sequence>MRTSKWSKWLAACGVEELASARNMKFQDTEATLTAATAGLGIAIGHAVLVDHDVREGRLMEVWPAYAPLAAGYHLLQTKRVLRNPAARAVADWLTKEAVAFREATRQV</sequence>
<comment type="similarity">
    <text evidence="1">Belongs to the LysR transcriptional regulatory family.</text>
</comment>
<evidence type="ECO:0000313" key="3">
    <source>
        <dbReference type="EMBL" id="MDR7376586.1"/>
    </source>
</evidence>
<dbReference type="Gene3D" id="3.40.190.10">
    <property type="entry name" value="Periplasmic binding protein-like II"/>
    <property type="match status" value="2"/>
</dbReference>
<keyword evidence="4" id="KW-1185">Reference proteome</keyword>
<dbReference type="GO" id="GO:0003677">
    <property type="term" value="F:DNA binding"/>
    <property type="evidence" value="ECO:0007669"/>
    <property type="project" value="UniProtKB-KW"/>
</dbReference>
<evidence type="ECO:0000313" key="4">
    <source>
        <dbReference type="Proteomes" id="UP001180487"/>
    </source>
</evidence>
<reference evidence="3 4" key="1">
    <citation type="submission" date="2023-07" db="EMBL/GenBank/DDBJ databases">
        <title>Sorghum-associated microbial communities from plants grown in Nebraska, USA.</title>
        <authorList>
            <person name="Schachtman D."/>
        </authorList>
    </citation>
    <scope>NUCLEOTIDE SEQUENCE [LARGE SCALE GENOMIC DNA]</scope>
    <source>
        <strain evidence="3 4">BE313</strain>
    </source>
</reference>
<dbReference type="EMBL" id="JAVDXT010000001">
    <property type="protein sequence ID" value="MDR7376586.1"/>
    <property type="molecule type" value="Genomic_DNA"/>
</dbReference>
<name>A0ABU2C5H8_9BURK</name>
<gene>
    <name evidence="3" type="ORF">J2X19_001244</name>
</gene>
<dbReference type="Proteomes" id="UP001180487">
    <property type="component" value="Unassembled WGS sequence"/>
</dbReference>
<dbReference type="Pfam" id="PF03466">
    <property type="entry name" value="LysR_substrate"/>
    <property type="match status" value="1"/>
</dbReference>
<dbReference type="RefSeq" id="WP_310371621.1">
    <property type="nucleotide sequence ID" value="NZ_JAVDXT010000001.1"/>
</dbReference>
<feature type="domain" description="LysR substrate-binding" evidence="2">
    <location>
        <begin position="6"/>
        <end position="97"/>
    </location>
</feature>
<accession>A0ABU2C5H8</accession>
<evidence type="ECO:0000256" key="1">
    <source>
        <dbReference type="ARBA" id="ARBA00009437"/>
    </source>
</evidence>